<sequence length="261" mass="29967">MLRAAVAALACLYLARTSPAEPYSLRAYSLSTQNPKDISKILTSIEERLKVLDTVSAAQEKQSRRLDAIQDKLDRVETTVTLKLERAQLAAERLEHRIHMLQTNIQTTIKESSEKLERSQAKITELTLNLTSHIEKHKHLLEKVNGAYADTWHRGLVLESLMRDGLSLVNVTRRELADGLRALARRQRDARITSAELEEKFARRLNDNTYKIDLKVLLIILYTSNVEKNNIRVRCLMLLSSLNIVRNEILTIVMVRQFQDQ</sequence>
<organism evidence="3 4">
    <name type="scientific">Manduca sexta</name>
    <name type="common">Tobacco hawkmoth</name>
    <name type="synonym">Tobacco hornworm</name>
    <dbReference type="NCBI Taxonomy" id="7130"/>
    <lineage>
        <taxon>Eukaryota</taxon>
        <taxon>Metazoa</taxon>
        <taxon>Ecdysozoa</taxon>
        <taxon>Arthropoda</taxon>
        <taxon>Hexapoda</taxon>
        <taxon>Insecta</taxon>
        <taxon>Pterygota</taxon>
        <taxon>Neoptera</taxon>
        <taxon>Endopterygota</taxon>
        <taxon>Lepidoptera</taxon>
        <taxon>Glossata</taxon>
        <taxon>Ditrysia</taxon>
        <taxon>Bombycoidea</taxon>
        <taxon>Sphingidae</taxon>
        <taxon>Sphinginae</taxon>
        <taxon>Sphingini</taxon>
        <taxon>Manduca</taxon>
    </lineage>
</organism>
<dbReference type="EMBL" id="JH668420">
    <property type="protein sequence ID" value="KAG6452257.1"/>
    <property type="molecule type" value="Genomic_DNA"/>
</dbReference>
<reference evidence="3" key="2">
    <citation type="submission" date="2020-12" db="EMBL/GenBank/DDBJ databases">
        <authorList>
            <person name="Kanost M."/>
        </authorList>
    </citation>
    <scope>NUCLEOTIDE SEQUENCE</scope>
</reference>
<dbReference type="Proteomes" id="UP000791440">
    <property type="component" value="Unassembled WGS sequence"/>
</dbReference>
<gene>
    <name evidence="3" type="ORF">O3G_MSEX007535</name>
</gene>
<evidence type="ECO:0000313" key="4">
    <source>
        <dbReference type="Proteomes" id="UP000791440"/>
    </source>
</evidence>
<protein>
    <submittedName>
        <fullName evidence="3">Uncharacterized protein</fullName>
    </submittedName>
</protein>
<dbReference type="AlphaFoldDB" id="A0A922CN01"/>
<keyword evidence="2" id="KW-0732">Signal</keyword>
<feature type="signal peptide" evidence="2">
    <location>
        <begin position="1"/>
        <end position="20"/>
    </location>
</feature>
<feature type="chain" id="PRO_5038276812" evidence="2">
    <location>
        <begin position="21"/>
        <end position="261"/>
    </location>
</feature>
<comment type="caution">
    <text evidence="3">The sequence shown here is derived from an EMBL/GenBank/DDBJ whole genome shotgun (WGS) entry which is preliminary data.</text>
</comment>
<reference evidence="3" key="1">
    <citation type="journal article" date="2016" name="Insect Biochem. Mol. Biol.">
        <title>Multifaceted biological insights from a draft genome sequence of the tobacco hornworm moth, Manduca sexta.</title>
        <authorList>
            <person name="Kanost M.R."/>
            <person name="Arrese E.L."/>
            <person name="Cao X."/>
            <person name="Chen Y.R."/>
            <person name="Chellapilla S."/>
            <person name="Goldsmith M.R."/>
            <person name="Grosse-Wilde E."/>
            <person name="Heckel D.G."/>
            <person name="Herndon N."/>
            <person name="Jiang H."/>
            <person name="Papanicolaou A."/>
            <person name="Qu J."/>
            <person name="Soulages J.L."/>
            <person name="Vogel H."/>
            <person name="Walters J."/>
            <person name="Waterhouse R.M."/>
            <person name="Ahn S.J."/>
            <person name="Almeida F.C."/>
            <person name="An C."/>
            <person name="Aqrawi P."/>
            <person name="Bretschneider A."/>
            <person name="Bryant W.B."/>
            <person name="Bucks S."/>
            <person name="Chao H."/>
            <person name="Chevignon G."/>
            <person name="Christen J.M."/>
            <person name="Clarke D.F."/>
            <person name="Dittmer N.T."/>
            <person name="Ferguson L.C.F."/>
            <person name="Garavelou S."/>
            <person name="Gordon K.H.J."/>
            <person name="Gunaratna R.T."/>
            <person name="Han Y."/>
            <person name="Hauser F."/>
            <person name="He Y."/>
            <person name="Heidel-Fischer H."/>
            <person name="Hirsh A."/>
            <person name="Hu Y."/>
            <person name="Jiang H."/>
            <person name="Kalra D."/>
            <person name="Klinner C."/>
            <person name="Konig C."/>
            <person name="Kovar C."/>
            <person name="Kroll A.R."/>
            <person name="Kuwar S.S."/>
            <person name="Lee S.L."/>
            <person name="Lehman R."/>
            <person name="Li K."/>
            <person name="Li Z."/>
            <person name="Liang H."/>
            <person name="Lovelace S."/>
            <person name="Lu Z."/>
            <person name="Mansfield J.H."/>
            <person name="McCulloch K.J."/>
            <person name="Mathew T."/>
            <person name="Morton B."/>
            <person name="Muzny D.M."/>
            <person name="Neunemann D."/>
            <person name="Ongeri F."/>
            <person name="Pauchet Y."/>
            <person name="Pu L.L."/>
            <person name="Pyrousis I."/>
            <person name="Rao X.J."/>
            <person name="Redding A."/>
            <person name="Roesel C."/>
            <person name="Sanchez-Gracia A."/>
            <person name="Schaack S."/>
            <person name="Shukla A."/>
            <person name="Tetreau G."/>
            <person name="Wang Y."/>
            <person name="Xiong G.H."/>
            <person name="Traut W."/>
            <person name="Walsh T.K."/>
            <person name="Worley K.C."/>
            <person name="Wu D."/>
            <person name="Wu W."/>
            <person name="Wu Y.Q."/>
            <person name="Zhang X."/>
            <person name="Zou Z."/>
            <person name="Zucker H."/>
            <person name="Briscoe A.D."/>
            <person name="Burmester T."/>
            <person name="Clem R.J."/>
            <person name="Feyereisen R."/>
            <person name="Grimmelikhuijzen C.J.P."/>
            <person name="Hamodrakas S.J."/>
            <person name="Hansson B.S."/>
            <person name="Huguet E."/>
            <person name="Jermiin L.S."/>
            <person name="Lan Q."/>
            <person name="Lehman H.K."/>
            <person name="Lorenzen M."/>
            <person name="Merzendorfer H."/>
            <person name="Michalopoulos I."/>
            <person name="Morton D.B."/>
            <person name="Muthukrishnan S."/>
            <person name="Oakeshott J.G."/>
            <person name="Palmer W."/>
            <person name="Park Y."/>
            <person name="Passarelli A.L."/>
            <person name="Rozas J."/>
            <person name="Schwartz L.M."/>
            <person name="Smith W."/>
            <person name="Southgate A."/>
            <person name="Vilcinskas A."/>
            <person name="Vogt R."/>
            <person name="Wang P."/>
            <person name="Werren J."/>
            <person name="Yu X.Q."/>
            <person name="Zhou J.J."/>
            <person name="Brown S.J."/>
            <person name="Scherer S.E."/>
            <person name="Richards S."/>
            <person name="Blissard G.W."/>
        </authorList>
    </citation>
    <scope>NUCLEOTIDE SEQUENCE</scope>
</reference>
<keyword evidence="1" id="KW-0175">Coiled coil</keyword>
<feature type="coiled-coil region" evidence="1">
    <location>
        <begin position="59"/>
        <end position="129"/>
    </location>
</feature>
<evidence type="ECO:0000256" key="2">
    <source>
        <dbReference type="SAM" id="SignalP"/>
    </source>
</evidence>
<evidence type="ECO:0000256" key="1">
    <source>
        <dbReference type="SAM" id="Coils"/>
    </source>
</evidence>
<accession>A0A922CN01</accession>
<keyword evidence="4" id="KW-1185">Reference proteome</keyword>
<dbReference type="EMBL" id="JH668420">
    <property type="protein sequence ID" value="KAG6452256.1"/>
    <property type="molecule type" value="Genomic_DNA"/>
</dbReference>
<name>A0A922CN01_MANSE</name>
<proteinExistence type="predicted"/>
<evidence type="ECO:0000313" key="3">
    <source>
        <dbReference type="EMBL" id="KAG6452257.1"/>
    </source>
</evidence>